<proteinExistence type="predicted"/>
<reference evidence="2 3" key="1">
    <citation type="submission" date="2014-06" db="EMBL/GenBank/DDBJ databases">
        <authorList>
            <person name="Swart Estienne"/>
        </authorList>
    </citation>
    <scope>NUCLEOTIDE SEQUENCE [LARGE SCALE GENOMIC DNA]</scope>
    <source>
        <strain evidence="2 3">130c</strain>
    </source>
</reference>
<evidence type="ECO:0000256" key="1">
    <source>
        <dbReference type="SAM" id="MobiDB-lite"/>
    </source>
</evidence>
<name>A0A078A788_STYLE</name>
<feature type="region of interest" description="Disordered" evidence="1">
    <location>
        <begin position="478"/>
        <end position="499"/>
    </location>
</feature>
<evidence type="ECO:0000313" key="3">
    <source>
        <dbReference type="Proteomes" id="UP000039865"/>
    </source>
</evidence>
<sequence length="701" mass="81906">MKRRHDDNLKVIDIFLQKNIKINMLQSIYTGQSQYKTLKILYWLDINKKTGQVEKNKLIEEVHTEKDLQRHLLKEGTEMQNKYFYNAREIVAFAYIYGSLQVITMEKLLELGKAELRFLNSIHFLSPQGHIPLRDSCFYTFAYSDISGELSYCLVKRQLILDNYQYELGGSGSKSDSYYIKDAAVTDNNLLYKIQNFAQNVIKMVLICKNLKIEKMNLDFFLDKQSKIWLISLDKCLVSEQVIKDTTYYTQFIFQQRFIDRQQELQNFLKVLNKQEKIKRNKKLLEAKQRQLLPLQRKESIISLNKKSVGSSPSRRQMLDTPEKSVNVKNRAKKEDEMQYIEPFSFDELHSKLMAQTERRNNQPPKFKTNEPPISYMNIMKDIKNQTTSGHCEVQDFKMVEVRKLPRDSVLSENYPTNTSATQRKNKVIRISESSLTSTIGQKRFSITSLKTRKASQKQKKSSELLLASLKFDFKSQSSIQSDRSSQPASARTASRSNKLFRITSQTRLNKIENQRYEHFGQSSFKRNSVDNNLKDFESASTIDNIQNNYYMNINSRGPSRLESPLKQIDQESNETFEKTKLMLDSRSEDNIPRTESKQNTHNLNEENFKGGVNILDSQTNLSQTLNKSQIPQLQLTEQQITMINQTSLRLNERNVQQITSIHFDQKDSLNATDMSEPRQIDFRIGESRNQKILVEDDDYK</sequence>
<accession>A0A078A788</accession>
<evidence type="ECO:0000313" key="2">
    <source>
        <dbReference type="EMBL" id="CDW78114.1"/>
    </source>
</evidence>
<organism evidence="2 3">
    <name type="scientific">Stylonychia lemnae</name>
    <name type="common">Ciliate</name>
    <dbReference type="NCBI Taxonomy" id="5949"/>
    <lineage>
        <taxon>Eukaryota</taxon>
        <taxon>Sar</taxon>
        <taxon>Alveolata</taxon>
        <taxon>Ciliophora</taxon>
        <taxon>Intramacronucleata</taxon>
        <taxon>Spirotrichea</taxon>
        <taxon>Stichotrichia</taxon>
        <taxon>Sporadotrichida</taxon>
        <taxon>Oxytrichidae</taxon>
        <taxon>Stylonychinae</taxon>
        <taxon>Stylonychia</taxon>
    </lineage>
</organism>
<feature type="compositionally biased region" description="Low complexity" evidence="1">
    <location>
        <begin position="478"/>
        <end position="490"/>
    </location>
</feature>
<gene>
    <name evidence="2" type="primary">Contig1364.g1503</name>
    <name evidence="2" type="ORF">STYLEM_7085</name>
</gene>
<dbReference type="Proteomes" id="UP000039865">
    <property type="component" value="Unassembled WGS sequence"/>
</dbReference>
<protein>
    <submittedName>
        <fullName evidence="2">Uncharacterized protein</fullName>
    </submittedName>
</protein>
<dbReference type="EMBL" id="CCKQ01006785">
    <property type="protein sequence ID" value="CDW78114.1"/>
    <property type="molecule type" value="Genomic_DNA"/>
</dbReference>
<keyword evidence="3" id="KW-1185">Reference proteome</keyword>
<dbReference type="InParanoid" id="A0A078A788"/>
<dbReference type="AlphaFoldDB" id="A0A078A788"/>